<evidence type="ECO:0000256" key="1">
    <source>
        <dbReference type="ARBA" id="ARBA00009995"/>
    </source>
</evidence>
<organism evidence="2 3">
    <name type="scientific">Quercus lobata</name>
    <name type="common">Valley oak</name>
    <dbReference type="NCBI Taxonomy" id="97700"/>
    <lineage>
        <taxon>Eukaryota</taxon>
        <taxon>Viridiplantae</taxon>
        <taxon>Streptophyta</taxon>
        <taxon>Embryophyta</taxon>
        <taxon>Tracheophyta</taxon>
        <taxon>Spermatophyta</taxon>
        <taxon>Magnoliopsida</taxon>
        <taxon>eudicotyledons</taxon>
        <taxon>Gunneridae</taxon>
        <taxon>Pentapetalae</taxon>
        <taxon>rosids</taxon>
        <taxon>fabids</taxon>
        <taxon>Fagales</taxon>
        <taxon>Fagaceae</taxon>
        <taxon>Quercus</taxon>
    </lineage>
</organism>
<dbReference type="Proteomes" id="UP000594261">
    <property type="component" value="Chromosome 8"/>
</dbReference>
<dbReference type="EnsemblPlants" id="QL08p062332:mrna">
    <property type="protein sequence ID" value="QL08p062332:mrna"/>
    <property type="gene ID" value="QL08p062332"/>
</dbReference>
<dbReference type="AlphaFoldDB" id="A0A7N2MDR9"/>
<reference evidence="2 3" key="1">
    <citation type="journal article" date="2016" name="G3 (Bethesda)">
        <title>First Draft Assembly and Annotation of the Genome of a California Endemic Oak Quercus lobata Nee (Fagaceae).</title>
        <authorList>
            <person name="Sork V.L."/>
            <person name="Fitz-Gibbon S.T."/>
            <person name="Puiu D."/>
            <person name="Crepeau M."/>
            <person name="Gugger P.F."/>
            <person name="Sherman R."/>
            <person name="Stevens K."/>
            <person name="Langley C.H."/>
            <person name="Pellegrini M."/>
            <person name="Salzberg S.L."/>
        </authorList>
    </citation>
    <scope>NUCLEOTIDE SEQUENCE [LARGE SCALE GENOMIC DNA]</scope>
    <source>
        <strain evidence="2 3">cv. SW786</strain>
    </source>
</reference>
<sequence length="378" mass="42102">MEPLESKTPHVLIFPLPAQGHVNSMLNLAQLLSLAGLNITFLDTDHNHNRLVLHSNILHRFACFPGFQFKSIPDGLPDDHPRAGVRFREIFDSFELVTIPLFREMLCSGQLNSATGQSVTCIIADGILSFPIDVGNELGIPVIHFRTASACYFLACFCIQDMIEAGELPIRGRCTNREAGEKMAKNESLPAHLQEKYSRGDDRLTLYERHEKPIAYRSRPSFSNPRSTNDIVRAVLRANPTLLRSATNRDPTIGAVCGKGLRVGAGGLDRTKALHGPRTQASGETNYLDVLDRTKALHGPRTQASGETNYLDVMKTRFSGETNYLDVMKTRFWTKALHGPRTQASGETNYLDVMKTRFWTESRHCMVLGPKPQGKPTT</sequence>
<dbReference type="Gene3D" id="3.40.50.2000">
    <property type="entry name" value="Glycogen Phosphorylase B"/>
    <property type="match status" value="1"/>
</dbReference>
<dbReference type="Gramene" id="QL08p062332:mrna">
    <property type="protein sequence ID" value="QL08p062332:mrna"/>
    <property type="gene ID" value="QL08p062332"/>
</dbReference>
<evidence type="ECO:0000313" key="2">
    <source>
        <dbReference type="EnsemblPlants" id="QL08p062332:mrna"/>
    </source>
</evidence>
<reference evidence="2" key="2">
    <citation type="submission" date="2021-01" db="UniProtKB">
        <authorList>
            <consortium name="EnsemblPlants"/>
        </authorList>
    </citation>
    <scope>IDENTIFICATION</scope>
</reference>
<proteinExistence type="inferred from homology"/>
<accession>A0A7N2MDR9</accession>
<keyword evidence="3" id="KW-1185">Reference proteome</keyword>
<dbReference type="SUPFAM" id="SSF53756">
    <property type="entry name" value="UDP-Glycosyltransferase/glycogen phosphorylase"/>
    <property type="match status" value="1"/>
</dbReference>
<dbReference type="InParanoid" id="A0A7N2MDR9"/>
<comment type="similarity">
    <text evidence="1">Belongs to the UDP-glycosyltransferase family.</text>
</comment>
<name>A0A7N2MDR9_QUELO</name>
<dbReference type="PANTHER" id="PTHR11926">
    <property type="entry name" value="GLUCOSYL/GLUCURONOSYL TRANSFERASES"/>
    <property type="match status" value="1"/>
</dbReference>
<dbReference type="GO" id="GO:0080043">
    <property type="term" value="F:quercetin 3-O-glucosyltransferase activity"/>
    <property type="evidence" value="ECO:0007669"/>
    <property type="project" value="TreeGrafter"/>
</dbReference>
<dbReference type="EMBL" id="LRBV02000008">
    <property type="status" value="NOT_ANNOTATED_CDS"/>
    <property type="molecule type" value="Genomic_DNA"/>
</dbReference>
<evidence type="ECO:0000313" key="3">
    <source>
        <dbReference type="Proteomes" id="UP000594261"/>
    </source>
</evidence>
<dbReference type="GO" id="GO:0080044">
    <property type="term" value="F:quercetin 7-O-glucosyltransferase activity"/>
    <property type="evidence" value="ECO:0007669"/>
    <property type="project" value="TreeGrafter"/>
</dbReference>
<dbReference type="PANTHER" id="PTHR11926:SF1392">
    <property type="entry name" value="GLYCOSYLTRANSFERASE"/>
    <property type="match status" value="1"/>
</dbReference>
<protein>
    <submittedName>
        <fullName evidence="2">Uncharacterized protein</fullName>
    </submittedName>
</protein>